<dbReference type="Gene3D" id="2.130.10.10">
    <property type="entry name" value="YVTN repeat-like/Quinoprotein amine dehydrogenase"/>
    <property type="match status" value="1"/>
</dbReference>
<dbReference type="InterPro" id="IPR042505">
    <property type="entry name" value="DYNC2I1"/>
</dbReference>
<keyword evidence="2" id="KW-1185">Reference proteome</keyword>
<dbReference type="GO" id="GO:0045504">
    <property type="term" value="F:dynein heavy chain binding"/>
    <property type="evidence" value="ECO:0007669"/>
    <property type="project" value="InterPro"/>
</dbReference>
<evidence type="ECO:0000313" key="1">
    <source>
        <dbReference type="Ensembl" id="ENSPTXP00000025998.1"/>
    </source>
</evidence>
<dbReference type="InterPro" id="IPR015943">
    <property type="entry name" value="WD40/YVTN_repeat-like_dom_sf"/>
</dbReference>
<dbReference type="SUPFAM" id="SSF50978">
    <property type="entry name" value="WD40 repeat-like"/>
    <property type="match status" value="1"/>
</dbReference>
<dbReference type="InterPro" id="IPR036322">
    <property type="entry name" value="WD40_repeat_dom_sf"/>
</dbReference>
<dbReference type="PANTHER" id="PTHR16022:SF0">
    <property type="entry name" value="CYTOPLASMIC DYNEIN 2 INTERMEDIATE CHAIN 1"/>
    <property type="match status" value="1"/>
</dbReference>
<name>A0A670ZT83_PSETE</name>
<dbReference type="GO" id="GO:0005868">
    <property type="term" value="C:cytoplasmic dynein complex"/>
    <property type="evidence" value="ECO:0007669"/>
    <property type="project" value="InterPro"/>
</dbReference>
<dbReference type="Proteomes" id="UP000472273">
    <property type="component" value="Unplaced"/>
</dbReference>
<proteinExistence type="predicted"/>
<dbReference type="GO" id="GO:0045503">
    <property type="term" value="F:dynein light chain binding"/>
    <property type="evidence" value="ECO:0007669"/>
    <property type="project" value="InterPro"/>
</dbReference>
<evidence type="ECO:0008006" key="3">
    <source>
        <dbReference type="Google" id="ProtNLM"/>
    </source>
</evidence>
<dbReference type="GO" id="GO:0042073">
    <property type="term" value="P:intraciliary transport"/>
    <property type="evidence" value="ECO:0007669"/>
    <property type="project" value="InterPro"/>
</dbReference>
<organism evidence="1 2">
    <name type="scientific">Pseudonaja textilis</name>
    <name type="common">Eastern brown snake</name>
    <dbReference type="NCBI Taxonomy" id="8673"/>
    <lineage>
        <taxon>Eukaryota</taxon>
        <taxon>Metazoa</taxon>
        <taxon>Chordata</taxon>
        <taxon>Craniata</taxon>
        <taxon>Vertebrata</taxon>
        <taxon>Euteleostomi</taxon>
        <taxon>Lepidosauria</taxon>
        <taxon>Squamata</taxon>
        <taxon>Bifurcata</taxon>
        <taxon>Unidentata</taxon>
        <taxon>Episquamata</taxon>
        <taxon>Toxicofera</taxon>
        <taxon>Serpentes</taxon>
        <taxon>Colubroidea</taxon>
        <taxon>Elapidae</taxon>
        <taxon>Hydrophiinae</taxon>
        <taxon>Pseudonaja</taxon>
    </lineage>
</organism>
<accession>A0A670ZT83</accession>
<dbReference type="GeneTree" id="ENSGT00390000013743"/>
<dbReference type="AlphaFoldDB" id="A0A670ZT83"/>
<evidence type="ECO:0000313" key="2">
    <source>
        <dbReference type="Proteomes" id="UP000472273"/>
    </source>
</evidence>
<reference evidence="1" key="2">
    <citation type="submission" date="2025-09" db="UniProtKB">
        <authorList>
            <consortium name="Ensembl"/>
        </authorList>
    </citation>
    <scope>IDENTIFICATION</scope>
</reference>
<dbReference type="GO" id="GO:0005929">
    <property type="term" value="C:cilium"/>
    <property type="evidence" value="ECO:0007669"/>
    <property type="project" value="GOC"/>
</dbReference>
<sequence>WFKPQQGGPRATQVNAIDFSPFGKPIFLVGCSDGSIRLHQMASELPLMQWDNSTAGQAVIALQWALTRPAVFFVLDATSVIYIWDLLENDLSPVAKQMFFGLFFSLPITGIWFPGTEDHNSILPLLKSVEILSHPGHSYPKGAFSETT</sequence>
<dbReference type="Ensembl" id="ENSPTXT00000026803.1">
    <property type="protein sequence ID" value="ENSPTXP00000025998.1"/>
    <property type="gene ID" value="ENSPTXG00000018053.1"/>
</dbReference>
<dbReference type="PANTHER" id="PTHR16022">
    <property type="entry name" value="WD REPEAT DOMAIN 60"/>
    <property type="match status" value="1"/>
</dbReference>
<protein>
    <recommendedName>
        <fullName evidence="3">WDR60</fullName>
    </recommendedName>
</protein>
<reference evidence="1" key="1">
    <citation type="submission" date="2025-08" db="UniProtKB">
        <authorList>
            <consortium name="Ensembl"/>
        </authorList>
    </citation>
    <scope>IDENTIFICATION</scope>
</reference>